<evidence type="ECO:0000313" key="3">
    <source>
        <dbReference type="Proteomes" id="UP001497512"/>
    </source>
</evidence>
<dbReference type="Proteomes" id="UP001497512">
    <property type="component" value="Chromosome 15"/>
</dbReference>
<gene>
    <name evidence="2" type="ORF">CSSPTR1EN2_LOCUS8451</name>
</gene>
<keyword evidence="3" id="KW-1185">Reference proteome</keyword>
<sequence>MEHVTARAAVEATEDDSGPSSSFSLLEYEKASTQASIAQLNHMNPQEKLEKLRWQQQVQAQLAVEQRQLALWGLMAIDMPVLSQMPEPPGIMPVGPLKQSAISISSEISPQEPL</sequence>
<accession>A0ABP0TWJ6</accession>
<feature type="region of interest" description="Disordered" evidence="1">
    <location>
        <begin position="1"/>
        <end position="22"/>
    </location>
</feature>
<dbReference type="EMBL" id="OZ019907">
    <property type="protein sequence ID" value="CAK9206643.1"/>
    <property type="molecule type" value="Genomic_DNA"/>
</dbReference>
<name>A0ABP0TWJ6_9BRYO</name>
<reference evidence="2" key="1">
    <citation type="submission" date="2024-02" db="EMBL/GenBank/DDBJ databases">
        <authorList>
            <consortium name="ELIXIR-Norway"/>
            <consortium name="Elixir Norway"/>
        </authorList>
    </citation>
    <scope>NUCLEOTIDE SEQUENCE</scope>
</reference>
<protein>
    <submittedName>
        <fullName evidence="2">Uncharacterized protein</fullName>
    </submittedName>
</protein>
<proteinExistence type="predicted"/>
<organism evidence="2 3">
    <name type="scientific">Sphagnum troendelagicum</name>
    <dbReference type="NCBI Taxonomy" id="128251"/>
    <lineage>
        <taxon>Eukaryota</taxon>
        <taxon>Viridiplantae</taxon>
        <taxon>Streptophyta</taxon>
        <taxon>Embryophyta</taxon>
        <taxon>Bryophyta</taxon>
        <taxon>Sphagnophytina</taxon>
        <taxon>Sphagnopsida</taxon>
        <taxon>Sphagnales</taxon>
        <taxon>Sphagnaceae</taxon>
        <taxon>Sphagnum</taxon>
    </lineage>
</organism>
<evidence type="ECO:0000313" key="2">
    <source>
        <dbReference type="EMBL" id="CAK9206643.1"/>
    </source>
</evidence>
<evidence type="ECO:0000256" key="1">
    <source>
        <dbReference type="SAM" id="MobiDB-lite"/>
    </source>
</evidence>